<keyword evidence="2" id="KW-1185">Reference proteome</keyword>
<dbReference type="OrthoDB" id="539398at2759"/>
<dbReference type="HOGENOM" id="CLU_2722900_0_0_1"/>
<name>A0A0D0E1D0_9AGAM</name>
<sequence length="72" mass="8109">MAKEQIFWVATAALNGHVNVSPKGSSDCFHVVSKNQIWYEDLTGSEEWPKVLGLRHVDEISFPGIETITHTR</sequence>
<dbReference type="InterPro" id="IPR012349">
    <property type="entry name" value="Split_barrel_FMN-bd"/>
</dbReference>
<evidence type="ECO:0000313" key="1">
    <source>
        <dbReference type="EMBL" id="KIK97576.1"/>
    </source>
</evidence>
<dbReference type="AlphaFoldDB" id="A0A0D0E1D0"/>
<dbReference type="STRING" id="930991.A0A0D0E1D0"/>
<reference evidence="1 2" key="1">
    <citation type="submission" date="2014-04" db="EMBL/GenBank/DDBJ databases">
        <authorList>
            <consortium name="DOE Joint Genome Institute"/>
            <person name="Kuo A."/>
            <person name="Kohler A."/>
            <person name="Jargeat P."/>
            <person name="Nagy L.G."/>
            <person name="Floudas D."/>
            <person name="Copeland A."/>
            <person name="Barry K.W."/>
            <person name="Cichocki N."/>
            <person name="Veneault-Fourrey C."/>
            <person name="LaButti K."/>
            <person name="Lindquist E.A."/>
            <person name="Lipzen A."/>
            <person name="Lundell T."/>
            <person name="Morin E."/>
            <person name="Murat C."/>
            <person name="Sun H."/>
            <person name="Tunlid A."/>
            <person name="Henrissat B."/>
            <person name="Grigoriev I.V."/>
            <person name="Hibbett D.S."/>
            <person name="Martin F."/>
            <person name="Nordberg H.P."/>
            <person name="Cantor M.N."/>
            <person name="Hua S.X."/>
        </authorList>
    </citation>
    <scope>NUCLEOTIDE SEQUENCE [LARGE SCALE GENOMIC DNA]</scope>
    <source>
        <strain evidence="1 2">Ve08.2h10</strain>
    </source>
</reference>
<reference evidence="2" key="2">
    <citation type="submission" date="2015-01" db="EMBL/GenBank/DDBJ databases">
        <title>Evolutionary Origins and Diversification of the Mycorrhizal Mutualists.</title>
        <authorList>
            <consortium name="DOE Joint Genome Institute"/>
            <consortium name="Mycorrhizal Genomics Consortium"/>
            <person name="Kohler A."/>
            <person name="Kuo A."/>
            <person name="Nagy L.G."/>
            <person name="Floudas D."/>
            <person name="Copeland A."/>
            <person name="Barry K.W."/>
            <person name="Cichocki N."/>
            <person name="Veneault-Fourrey C."/>
            <person name="LaButti K."/>
            <person name="Lindquist E.A."/>
            <person name="Lipzen A."/>
            <person name="Lundell T."/>
            <person name="Morin E."/>
            <person name="Murat C."/>
            <person name="Riley R."/>
            <person name="Ohm R."/>
            <person name="Sun H."/>
            <person name="Tunlid A."/>
            <person name="Henrissat B."/>
            <person name="Grigoriev I.V."/>
            <person name="Hibbett D.S."/>
            <person name="Martin F."/>
        </authorList>
    </citation>
    <scope>NUCLEOTIDE SEQUENCE [LARGE SCALE GENOMIC DNA]</scope>
    <source>
        <strain evidence="2">Ve08.2h10</strain>
    </source>
</reference>
<dbReference type="PANTHER" id="PTHR39336:SF3">
    <property type="entry name" value="PYRIDOXAMINE PHOSPHATE OXIDASE"/>
    <property type="match status" value="1"/>
</dbReference>
<dbReference type="PANTHER" id="PTHR39336">
    <property type="entry name" value="PYRIDOXAMINE PHOSPHATE OXIDASE FAMILY PROTEIN (AFU_ORTHOLOGUE AFUA_6G11440)"/>
    <property type="match status" value="1"/>
</dbReference>
<gene>
    <name evidence="1" type="ORF">PAXRUDRAFT_824787</name>
</gene>
<organism evidence="1 2">
    <name type="scientific">Paxillus rubicundulus Ve08.2h10</name>
    <dbReference type="NCBI Taxonomy" id="930991"/>
    <lineage>
        <taxon>Eukaryota</taxon>
        <taxon>Fungi</taxon>
        <taxon>Dikarya</taxon>
        <taxon>Basidiomycota</taxon>
        <taxon>Agaricomycotina</taxon>
        <taxon>Agaricomycetes</taxon>
        <taxon>Agaricomycetidae</taxon>
        <taxon>Boletales</taxon>
        <taxon>Paxilineae</taxon>
        <taxon>Paxillaceae</taxon>
        <taxon>Paxillus</taxon>
    </lineage>
</organism>
<protein>
    <submittedName>
        <fullName evidence="1">Uncharacterized protein</fullName>
    </submittedName>
</protein>
<accession>A0A0D0E1D0</accession>
<dbReference type="EMBL" id="KN824929">
    <property type="protein sequence ID" value="KIK97576.1"/>
    <property type="molecule type" value="Genomic_DNA"/>
</dbReference>
<dbReference type="InParanoid" id="A0A0D0E1D0"/>
<dbReference type="Proteomes" id="UP000054538">
    <property type="component" value="Unassembled WGS sequence"/>
</dbReference>
<dbReference type="Gene3D" id="2.30.110.10">
    <property type="entry name" value="Electron Transport, Fmn-binding Protein, Chain A"/>
    <property type="match status" value="1"/>
</dbReference>
<evidence type="ECO:0000313" key="2">
    <source>
        <dbReference type="Proteomes" id="UP000054538"/>
    </source>
</evidence>
<proteinExistence type="predicted"/>